<dbReference type="EMBL" id="FOZS01000002">
    <property type="protein sequence ID" value="SFS67518.1"/>
    <property type="molecule type" value="Genomic_DNA"/>
</dbReference>
<evidence type="ECO:0000313" key="1">
    <source>
        <dbReference type="EMBL" id="SFS67518.1"/>
    </source>
</evidence>
<proteinExistence type="predicted"/>
<name>A0A1I6RSS4_9EURY</name>
<dbReference type="Proteomes" id="UP000199199">
    <property type="component" value="Unassembled WGS sequence"/>
</dbReference>
<gene>
    <name evidence="1" type="ORF">SAMN04488556_2047</name>
</gene>
<protein>
    <submittedName>
        <fullName evidence="1">Uncharacterized protein</fullName>
    </submittedName>
</protein>
<organism evidence="1 2">
    <name type="scientific">Halostagnicola kamekurae</name>
    <dbReference type="NCBI Taxonomy" id="619731"/>
    <lineage>
        <taxon>Archaea</taxon>
        <taxon>Methanobacteriati</taxon>
        <taxon>Methanobacteriota</taxon>
        <taxon>Stenosarchaea group</taxon>
        <taxon>Halobacteria</taxon>
        <taxon>Halobacteriales</taxon>
        <taxon>Natrialbaceae</taxon>
        <taxon>Halostagnicola</taxon>
    </lineage>
</organism>
<accession>A0A1I6RSS4</accession>
<dbReference type="AlphaFoldDB" id="A0A1I6RSS4"/>
<reference evidence="2" key="1">
    <citation type="submission" date="2016-10" db="EMBL/GenBank/DDBJ databases">
        <authorList>
            <person name="Varghese N."/>
            <person name="Submissions S."/>
        </authorList>
    </citation>
    <scope>NUCLEOTIDE SEQUENCE [LARGE SCALE GENOMIC DNA]</scope>
    <source>
        <strain evidence="2">DSM 22427</strain>
    </source>
</reference>
<dbReference type="RefSeq" id="WP_092904261.1">
    <property type="nucleotide sequence ID" value="NZ_FOZS01000002.1"/>
</dbReference>
<sequence>MTYTVSREVRTLVTLHEGTDTTARSEAASQLAATLESLTETTAVRANGTLETAVYEHPAAPFDPYTIAVSFRAVVDVEAASAAEATDRGAAIIEDALERSSLESVSYPSEATTIKN</sequence>
<keyword evidence="2" id="KW-1185">Reference proteome</keyword>
<dbReference type="OrthoDB" id="205223at2157"/>
<evidence type="ECO:0000313" key="2">
    <source>
        <dbReference type="Proteomes" id="UP000199199"/>
    </source>
</evidence>